<accession>J3L8I8</accession>
<protein>
    <submittedName>
        <fullName evidence="2">Uncharacterized protein</fullName>
    </submittedName>
</protein>
<feature type="chain" id="PRO_5003772059" evidence="1">
    <location>
        <begin position="22"/>
        <end position="56"/>
    </location>
</feature>
<dbReference type="HOGENOM" id="CLU_3017488_0_0_1"/>
<organism evidence="2">
    <name type="scientific">Oryza brachyantha</name>
    <name type="common">malo sina</name>
    <dbReference type="NCBI Taxonomy" id="4533"/>
    <lineage>
        <taxon>Eukaryota</taxon>
        <taxon>Viridiplantae</taxon>
        <taxon>Streptophyta</taxon>
        <taxon>Embryophyta</taxon>
        <taxon>Tracheophyta</taxon>
        <taxon>Spermatophyta</taxon>
        <taxon>Magnoliopsida</taxon>
        <taxon>Liliopsida</taxon>
        <taxon>Poales</taxon>
        <taxon>Poaceae</taxon>
        <taxon>BOP clade</taxon>
        <taxon>Oryzoideae</taxon>
        <taxon>Oryzeae</taxon>
        <taxon>Oryzinae</taxon>
        <taxon>Oryza</taxon>
    </lineage>
</organism>
<dbReference type="AlphaFoldDB" id="J3L8I8"/>
<dbReference type="Proteomes" id="UP000006038">
    <property type="component" value="Unassembled WGS sequence"/>
</dbReference>
<dbReference type="EnsemblPlants" id="OB0224G10010.1">
    <property type="protein sequence ID" value="OB0224G10010.1"/>
    <property type="gene ID" value="OB0224G10010"/>
</dbReference>
<sequence>MCLLQPLWMLIFMVLPPWCNLNGMVLAKANTSLLGCCGVKDNFLRPWQQNTHVTFG</sequence>
<keyword evidence="3" id="KW-1185">Reference proteome</keyword>
<feature type="signal peptide" evidence="1">
    <location>
        <begin position="1"/>
        <end position="21"/>
    </location>
</feature>
<reference evidence="2" key="1">
    <citation type="submission" date="2015-06" db="UniProtKB">
        <authorList>
            <consortium name="EnsemblPlants"/>
        </authorList>
    </citation>
    <scope>IDENTIFICATION</scope>
</reference>
<dbReference type="Gramene" id="OB0224G10010.1">
    <property type="protein sequence ID" value="OB0224G10010.1"/>
    <property type="gene ID" value="OB0224G10010"/>
</dbReference>
<name>J3L8I8_ORYBR</name>
<keyword evidence="1" id="KW-0732">Signal</keyword>
<evidence type="ECO:0000313" key="2">
    <source>
        <dbReference type="EnsemblPlants" id="OB0224G10010.1"/>
    </source>
</evidence>
<proteinExistence type="predicted"/>
<evidence type="ECO:0000256" key="1">
    <source>
        <dbReference type="SAM" id="SignalP"/>
    </source>
</evidence>
<evidence type="ECO:0000313" key="3">
    <source>
        <dbReference type="Proteomes" id="UP000006038"/>
    </source>
</evidence>